<accession>A0A940X065</accession>
<keyword evidence="2" id="KW-0378">Hydrolase</keyword>
<dbReference type="Pfam" id="PF12146">
    <property type="entry name" value="Hydrolase_4"/>
    <property type="match status" value="1"/>
</dbReference>
<dbReference type="Proteomes" id="UP000678228">
    <property type="component" value="Unassembled WGS sequence"/>
</dbReference>
<evidence type="ECO:0000259" key="1">
    <source>
        <dbReference type="Pfam" id="PF12146"/>
    </source>
</evidence>
<gene>
    <name evidence="2" type="ORF">J7W16_14750</name>
</gene>
<proteinExistence type="predicted"/>
<dbReference type="InterPro" id="IPR051044">
    <property type="entry name" value="MAG_DAG_Lipase"/>
</dbReference>
<dbReference type="InterPro" id="IPR022742">
    <property type="entry name" value="Hydrolase_4"/>
</dbReference>
<dbReference type="PANTHER" id="PTHR11614">
    <property type="entry name" value="PHOSPHOLIPASE-RELATED"/>
    <property type="match status" value="1"/>
</dbReference>
<organism evidence="2 3">
    <name type="scientific">Halalkalibacter suaedae</name>
    <dbReference type="NCBI Taxonomy" id="2822140"/>
    <lineage>
        <taxon>Bacteria</taxon>
        <taxon>Bacillati</taxon>
        <taxon>Bacillota</taxon>
        <taxon>Bacilli</taxon>
        <taxon>Bacillales</taxon>
        <taxon>Bacillaceae</taxon>
        <taxon>Halalkalibacter</taxon>
    </lineage>
</organism>
<dbReference type="InterPro" id="IPR029058">
    <property type="entry name" value="AB_hydrolase_fold"/>
</dbReference>
<name>A0A940X065_9BACI</name>
<evidence type="ECO:0000313" key="2">
    <source>
        <dbReference type="EMBL" id="MBP3952380.1"/>
    </source>
</evidence>
<dbReference type="SUPFAM" id="SSF53474">
    <property type="entry name" value="alpha/beta-Hydrolases"/>
    <property type="match status" value="1"/>
</dbReference>
<reference evidence="2" key="1">
    <citation type="submission" date="2021-03" db="EMBL/GenBank/DDBJ databases">
        <title>Bacillus suaedae sp. nov., isolated from Suaeda aralocaspica.</title>
        <authorList>
            <person name="Lei R.F.R."/>
        </authorList>
    </citation>
    <scope>NUCLEOTIDE SEQUENCE</scope>
    <source>
        <strain evidence="2">YZJH907-2</strain>
    </source>
</reference>
<sequence>MHGKDSLLNAVQQIQQADPDFGITSLDLAKAIDIYKSYYHLDIDACDYHFGYASLKKDRIFIQRFTPKHATGIVIFLHGYLDHTGSFSSFIGHLTSLGYDTTCFDLLGHGLSSGERVTLKSFTQYVEALKVVYELVHSSPLPIHIVGHSTGASIGLDFVQEHQNAIDRLVLVAPLFQPHSWNLAKLGLRLTKRILRRYPRKFTRNSGDQAYLTFTANDPLQETNLPISWLNALNDWMNKGVSRSTTPELSFLMLQGNKDRTVDPVVGLKRAQKQFPTSDLILIDKGHHQLLNESDVIRKQVFSLIHEYLSKRVTN</sequence>
<dbReference type="AlphaFoldDB" id="A0A940X065"/>
<dbReference type="PRINTS" id="PR00111">
    <property type="entry name" value="ABHYDROLASE"/>
</dbReference>
<keyword evidence="3" id="KW-1185">Reference proteome</keyword>
<dbReference type="EMBL" id="JAGKSQ010000006">
    <property type="protein sequence ID" value="MBP3952380.1"/>
    <property type="molecule type" value="Genomic_DNA"/>
</dbReference>
<dbReference type="Gene3D" id="3.40.50.1820">
    <property type="entry name" value="alpha/beta hydrolase"/>
    <property type="match status" value="1"/>
</dbReference>
<comment type="caution">
    <text evidence="2">The sequence shown here is derived from an EMBL/GenBank/DDBJ whole genome shotgun (WGS) entry which is preliminary data.</text>
</comment>
<feature type="domain" description="Serine aminopeptidase S33" evidence="1">
    <location>
        <begin position="69"/>
        <end position="295"/>
    </location>
</feature>
<protein>
    <submittedName>
        <fullName evidence="2">Alpha/beta hydrolase</fullName>
    </submittedName>
</protein>
<evidence type="ECO:0000313" key="3">
    <source>
        <dbReference type="Proteomes" id="UP000678228"/>
    </source>
</evidence>
<dbReference type="RefSeq" id="WP_210598084.1">
    <property type="nucleotide sequence ID" value="NZ_JAGKSQ010000006.1"/>
</dbReference>
<dbReference type="InterPro" id="IPR000073">
    <property type="entry name" value="AB_hydrolase_1"/>
</dbReference>
<dbReference type="GO" id="GO:0016787">
    <property type="term" value="F:hydrolase activity"/>
    <property type="evidence" value="ECO:0007669"/>
    <property type="project" value="UniProtKB-KW"/>
</dbReference>